<feature type="domain" description="Glycosyl transferase family 1" evidence="1">
    <location>
        <begin position="177"/>
        <end position="340"/>
    </location>
</feature>
<organism evidence="2 3">
    <name type="scientific">Algibacter pectinivorans</name>
    <dbReference type="NCBI Taxonomy" id="870482"/>
    <lineage>
        <taxon>Bacteria</taxon>
        <taxon>Pseudomonadati</taxon>
        <taxon>Bacteroidota</taxon>
        <taxon>Flavobacteriia</taxon>
        <taxon>Flavobacteriales</taxon>
        <taxon>Flavobacteriaceae</taxon>
        <taxon>Algibacter</taxon>
    </lineage>
</organism>
<sequence>MRLLQITASSVWRGHEQQIVYYYDAFDSKIEHQVLICPTETKLAEIAVSKNYNVHALPLKSEYSRRWIKKIIQVIKNEKIDLVLIHNSTAHTLCVIASLLSIKKTPLVFFRTLIKDIATNPLRKWKYNYKHLVKLICVSQAVIDVLGPSIKDHSRFTIVGSATNLDDFKRTSKSYKLHDELGLPRTTQLIANISAFVPFKDHYTFIKTVNILKDKLPNAKFLLIGTGKMEDEIKAFTKELGLENHILFLGFRNDISEIFADFDLFLFTSKLEPTGGVLLEAYASHVPIVATNAAGIPEVVNHNQTGLLCEKENPESFAEAVLTVLENKELKEKFIKNGFKHLKENFTKEVITEKMREELLKIHKNHS</sequence>
<name>A0A1I1RDL5_9FLAO</name>
<dbReference type="OrthoDB" id="1522162at2"/>
<keyword evidence="2" id="KW-0808">Transferase</keyword>
<protein>
    <submittedName>
        <fullName evidence="2">Glycosyltransferase involved in cell wall bisynthesis</fullName>
    </submittedName>
</protein>
<dbReference type="RefSeq" id="WP_092853015.1">
    <property type="nucleotide sequence ID" value="NZ_FOMI01000009.1"/>
</dbReference>
<dbReference type="Proteomes" id="UP000199439">
    <property type="component" value="Unassembled WGS sequence"/>
</dbReference>
<dbReference type="InterPro" id="IPR001296">
    <property type="entry name" value="Glyco_trans_1"/>
</dbReference>
<evidence type="ECO:0000259" key="1">
    <source>
        <dbReference type="Pfam" id="PF00534"/>
    </source>
</evidence>
<dbReference type="PANTHER" id="PTHR12526">
    <property type="entry name" value="GLYCOSYLTRANSFERASE"/>
    <property type="match status" value="1"/>
</dbReference>
<evidence type="ECO:0000313" key="3">
    <source>
        <dbReference type="Proteomes" id="UP000199439"/>
    </source>
</evidence>
<dbReference type="SUPFAM" id="SSF53756">
    <property type="entry name" value="UDP-Glycosyltransferase/glycogen phosphorylase"/>
    <property type="match status" value="1"/>
</dbReference>
<evidence type="ECO:0000313" key="2">
    <source>
        <dbReference type="EMBL" id="SFD32451.1"/>
    </source>
</evidence>
<dbReference type="GO" id="GO:0016757">
    <property type="term" value="F:glycosyltransferase activity"/>
    <property type="evidence" value="ECO:0007669"/>
    <property type="project" value="InterPro"/>
</dbReference>
<proteinExistence type="predicted"/>
<dbReference type="EMBL" id="FOMI01000009">
    <property type="protein sequence ID" value="SFD32451.1"/>
    <property type="molecule type" value="Genomic_DNA"/>
</dbReference>
<reference evidence="3" key="1">
    <citation type="submission" date="2016-10" db="EMBL/GenBank/DDBJ databases">
        <authorList>
            <person name="Varghese N."/>
            <person name="Submissions S."/>
        </authorList>
    </citation>
    <scope>NUCLEOTIDE SEQUENCE [LARGE SCALE GENOMIC DNA]</scope>
    <source>
        <strain evidence="3">DSM 25730</strain>
    </source>
</reference>
<gene>
    <name evidence="2" type="ORF">SAMN04487987_109142</name>
</gene>
<dbReference type="CDD" id="cd03801">
    <property type="entry name" value="GT4_PimA-like"/>
    <property type="match status" value="1"/>
</dbReference>
<accession>A0A1I1RDL5</accession>
<dbReference type="AlphaFoldDB" id="A0A1I1RDL5"/>
<dbReference type="STRING" id="870482.SAMN04487987_109142"/>
<dbReference type="Pfam" id="PF00534">
    <property type="entry name" value="Glycos_transf_1"/>
    <property type="match status" value="1"/>
</dbReference>
<dbReference type="Gene3D" id="3.40.50.2000">
    <property type="entry name" value="Glycogen Phosphorylase B"/>
    <property type="match status" value="2"/>
</dbReference>
<keyword evidence="3" id="KW-1185">Reference proteome</keyword>